<reference evidence="1" key="2">
    <citation type="submission" date="2021-04" db="EMBL/GenBank/DDBJ databases">
        <authorList>
            <person name="Podell S."/>
        </authorList>
    </citation>
    <scope>NUCLEOTIDE SEQUENCE</scope>
    <source>
        <strain evidence="1">Hildebrandi</strain>
    </source>
</reference>
<dbReference type="Proteomes" id="UP000693970">
    <property type="component" value="Unassembled WGS sequence"/>
</dbReference>
<sequence length="87" mass="9412">MNEESALQKARCAAAAIRLLLSDGGEEIINPLTSITVYDIGPVTVTGNVLRLAVLCKIRIKAARPIFSIDEINAYEKELGFGMYSIA</sequence>
<gene>
    <name evidence="1" type="ORF">IV203_035663</name>
</gene>
<protein>
    <submittedName>
        <fullName evidence="1">Uncharacterized protein</fullName>
    </submittedName>
</protein>
<name>A0A9K3LF37_9STRA</name>
<reference evidence="1" key="1">
    <citation type="journal article" date="2021" name="Sci. Rep.">
        <title>Diploid genomic architecture of Nitzschia inconspicua, an elite biomass production diatom.</title>
        <authorList>
            <person name="Oliver A."/>
            <person name="Podell S."/>
            <person name="Pinowska A."/>
            <person name="Traller J.C."/>
            <person name="Smith S.R."/>
            <person name="McClure R."/>
            <person name="Beliaev A."/>
            <person name="Bohutskyi P."/>
            <person name="Hill E.A."/>
            <person name="Rabines A."/>
            <person name="Zheng H."/>
            <person name="Allen L.Z."/>
            <person name="Kuo A."/>
            <person name="Grigoriev I.V."/>
            <person name="Allen A.E."/>
            <person name="Hazlebeck D."/>
            <person name="Allen E.E."/>
        </authorList>
    </citation>
    <scope>NUCLEOTIDE SEQUENCE</scope>
    <source>
        <strain evidence="1">Hildebrandi</strain>
    </source>
</reference>
<evidence type="ECO:0000313" key="2">
    <source>
        <dbReference type="Proteomes" id="UP000693970"/>
    </source>
</evidence>
<accession>A0A9K3LF37</accession>
<dbReference type="EMBL" id="JAGRRH010000013">
    <property type="protein sequence ID" value="KAG7360564.1"/>
    <property type="molecule type" value="Genomic_DNA"/>
</dbReference>
<evidence type="ECO:0000313" key="1">
    <source>
        <dbReference type="EMBL" id="KAG7360564.1"/>
    </source>
</evidence>
<proteinExistence type="predicted"/>
<dbReference type="AlphaFoldDB" id="A0A9K3LF37"/>
<comment type="caution">
    <text evidence="1">The sequence shown here is derived from an EMBL/GenBank/DDBJ whole genome shotgun (WGS) entry which is preliminary data.</text>
</comment>
<organism evidence="1 2">
    <name type="scientific">Nitzschia inconspicua</name>
    <dbReference type="NCBI Taxonomy" id="303405"/>
    <lineage>
        <taxon>Eukaryota</taxon>
        <taxon>Sar</taxon>
        <taxon>Stramenopiles</taxon>
        <taxon>Ochrophyta</taxon>
        <taxon>Bacillariophyta</taxon>
        <taxon>Bacillariophyceae</taxon>
        <taxon>Bacillariophycidae</taxon>
        <taxon>Bacillariales</taxon>
        <taxon>Bacillariaceae</taxon>
        <taxon>Nitzschia</taxon>
    </lineage>
</organism>
<keyword evidence="2" id="KW-1185">Reference proteome</keyword>